<dbReference type="FunFam" id="3.40.50.720:FF:000173">
    <property type="entry name" value="3-oxoacyl-[acyl-carrier protein] reductase"/>
    <property type="match status" value="1"/>
</dbReference>
<accession>A0A8A4ZFY4</accession>
<dbReference type="PANTHER" id="PTHR42879">
    <property type="entry name" value="3-OXOACYL-(ACYL-CARRIER-PROTEIN) REDUCTASE"/>
    <property type="match status" value="1"/>
</dbReference>
<dbReference type="NCBIfam" id="NF009466">
    <property type="entry name" value="PRK12826.1-2"/>
    <property type="match status" value="1"/>
</dbReference>
<evidence type="ECO:0000256" key="2">
    <source>
        <dbReference type="ARBA" id="ARBA00023002"/>
    </source>
</evidence>
<dbReference type="Proteomes" id="UP000663937">
    <property type="component" value="Chromosome"/>
</dbReference>
<evidence type="ECO:0000313" key="3">
    <source>
        <dbReference type="EMBL" id="QTE30195.1"/>
    </source>
</evidence>
<comment type="similarity">
    <text evidence="1">Belongs to the short-chain dehydrogenases/reductases (SDR) family.</text>
</comment>
<dbReference type="InterPro" id="IPR020904">
    <property type="entry name" value="Sc_DH/Rdtase_CS"/>
</dbReference>
<evidence type="ECO:0000256" key="1">
    <source>
        <dbReference type="ARBA" id="ARBA00006484"/>
    </source>
</evidence>
<keyword evidence="4" id="KW-1185">Reference proteome</keyword>
<dbReference type="NCBIfam" id="NF005559">
    <property type="entry name" value="PRK07231.1"/>
    <property type="match status" value="1"/>
</dbReference>
<sequence>MMEAVRIMKVENRVALVTGSGQGIGKAIAFALANEGASIAVNDIPFNKDKAGETVAELRALGVKAELFLADVSKEDQVDAMVASVIEQFGKVDILVNNAGINKDGLVHKANLDNWNAVVAVNLTGPMLCTKAVLPSMRANGYGRIVNMSSLTARVGVFGTGYYASTKAGLIGLTKVTAVENVSKGITVNALAPGYINTDMMLKYPKEQLDALIATIPMKRFADPKEIADAALFLASDASAYITGAVLDINGGSFI</sequence>
<dbReference type="InterPro" id="IPR036291">
    <property type="entry name" value="NAD(P)-bd_dom_sf"/>
</dbReference>
<dbReference type="SUPFAM" id="SSF51735">
    <property type="entry name" value="NAD(P)-binding Rossmann-fold domains"/>
    <property type="match status" value="1"/>
</dbReference>
<dbReference type="KEGG" id="psic:J4E96_04055"/>
<keyword evidence="2" id="KW-0560">Oxidoreductase</keyword>
<dbReference type="RefSeq" id="WP_227424514.1">
    <property type="nucleotide sequence ID" value="NZ_CP071868.1"/>
</dbReference>
<dbReference type="Gene3D" id="3.40.50.720">
    <property type="entry name" value="NAD(P)-binding Rossmann-like Domain"/>
    <property type="match status" value="1"/>
</dbReference>
<gene>
    <name evidence="3" type="primary">fabG</name>
    <name evidence="3" type="ORF">J4E96_04055</name>
</gene>
<dbReference type="Pfam" id="PF13561">
    <property type="entry name" value="adh_short_C2"/>
    <property type="match status" value="1"/>
</dbReference>
<dbReference type="AlphaFoldDB" id="A0A8A4ZFY4"/>
<dbReference type="PROSITE" id="PS00061">
    <property type="entry name" value="ADH_SHORT"/>
    <property type="match status" value="1"/>
</dbReference>
<organism evidence="3 4">
    <name type="scientific">Pengzhenrongella sicca</name>
    <dbReference type="NCBI Taxonomy" id="2819238"/>
    <lineage>
        <taxon>Bacteria</taxon>
        <taxon>Bacillati</taxon>
        <taxon>Actinomycetota</taxon>
        <taxon>Actinomycetes</taxon>
        <taxon>Micrococcales</taxon>
        <taxon>Pengzhenrongella</taxon>
    </lineage>
</organism>
<dbReference type="GO" id="GO:0016491">
    <property type="term" value="F:oxidoreductase activity"/>
    <property type="evidence" value="ECO:0007669"/>
    <property type="project" value="UniProtKB-KW"/>
</dbReference>
<dbReference type="PRINTS" id="PR00080">
    <property type="entry name" value="SDRFAMILY"/>
</dbReference>
<dbReference type="InterPro" id="IPR002347">
    <property type="entry name" value="SDR_fam"/>
</dbReference>
<reference evidence="3" key="1">
    <citation type="submission" date="2021-03" db="EMBL/GenBank/DDBJ databases">
        <title>Pengzhenrongella sicca gen. nov., sp. nov., a new member of suborder Micrococcineae isolated from High-Arctic tundra soil.</title>
        <authorList>
            <person name="Peng F."/>
        </authorList>
    </citation>
    <scope>NUCLEOTIDE SEQUENCE</scope>
    <source>
        <strain evidence="3">LRZ-2</strain>
    </source>
</reference>
<proteinExistence type="inferred from homology"/>
<dbReference type="PANTHER" id="PTHR42879:SF2">
    <property type="entry name" value="3-OXOACYL-[ACYL-CARRIER-PROTEIN] REDUCTASE FABG"/>
    <property type="match status" value="1"/>
</dbReference>
<protein>
    <submittedName>
        <fullName evidence="3">3-oxoacyl-ACP reductase FabG</fullName>
    </submittedName>
</protein>
<dbReference type="InterPro" id="IPR050259">
    <property type="entry name" value="SDR"/>
</dbReference>
<name>A0A8A4ZFY4_9MICO</name>
<dbReference type="EMBL" id="CP071868">
    <property type="protein sequence ID" value="QTE30195.1"/>
    <property type="molecule type" value="Genomic_DNA"/>
</dbReference>
<dbReference type="PRINTS" id="PR00081">
    <property type="entry name" value="GDHRDH"/>
</dbReference>
<dbReference type="GO" id="GO:0032787">
    <property type="term" value="P:monocarboxylic acid metabolic process"/>
    <property type="evidence" value="ECO:0007669"/>
    <property type="project" value="UniProtKB-ARBA"/>
</dbReference>
<evidence type="ECO:0000313" key="4">
    <source>
        <dbReference type="Proteomes" id="UP000663937"/>
    </source>
</evidence>